<feature type="domain" description="Luciferase-like" evidence="6">
    <location>
        <begin position="68"/>
        <end position="278"/>
    </location>
</feature>
<dbReference type="InterPro" id="IPR011251">
    <property type="entry name" value="Luciferase-like_dom"/>
</dbReference>
<dbReference type="NCBIfam" id="TIGR03621">
    <property type="entry name" value="F420_MSMEG_2516"/>
    <property type="match status" value="1"/>
</dbReference>
<evidence type="ECO:0000256" key="4">
    <source>
        <dbReference type="ARBA" id="ARBA00023033"/>
    </source>
</evidence>
<gene>
    <name evidence="7" type="ORF">F5544_17255</name>
</gene>
<organism evidence="7 8">
    <name type="scientific">Nocardia arthritidis</name>
    <dbReference type="NCBI Taxonomy" id="228602"/>
    <lineage>
        <taxon>Bacteria</taxon>
        <taxon>Bacillati</taxon>
        <taxon>Actinomycetota</taxon>
        <taxon>Actinomycetes</taxon>
        <taxon>Mycobacteriales</taxon>
        <taxon>Nocardiaceae</taxon>
        <taxon>Nocardia</taxon>
    </lineage>
</organism>
<keyword evidence="3" id="KW-0560">Oxidoreductase</keyword>
<evidence type="ECO:0000256" key="3">
    <source>
        <dbReference type="ARBA" id="ARBA00023002"/>
    </source>
</evidence>
<evidence type="ECO:0000256" key="2">
    <source>
        <dbReference type="ARBA" id="ARBA00022643"/>
    </source>
</evidence>
<dbReference type="Proteomes" id="UP000503540">
    <property type="component" value="Chromosome"/>
</dbReference>
<dbReference type="PANTHER" id="PTHR42847:SF4">
    <property type="entry name" value="ALKANESULFONATE MONOOXYGENASE-RELATED"/>
    <property type="match status" value="1"/>
</dbReference>
<dbReference type="CDD" id="cd01097">
    <property type="entry name" value="Tetrahydromethanopterin_reductase"/>
    <property type="match status" value="1"/>
</dbReference>
<dbReference type="PANTHER" id="PTHR42847">
    <property type="entry name" value="ALKANESULFONATE MONOOXYGENASE"/>
    <property type="match status" value="1"/>
</dbReference>
<reference evidence="7 8" key="1">
    <citation type="journal article" date="2019" name="ACS Chem. Biol.">
        <title>Identification and Mobilization of a Cryptic Antibiotic Biosynthesis Gene Locus from a Human-Pathogenic Nocardia Isolate.</title>
        <authorList>
            <person name="Herisse M."/>
            <person name="Ishida K."/>
            <person name="Porter J.L."/>
            <person name="Howden B."/>
            <person name="Hertweck C."/>
            <person name="Stinear T.P."/>
            <person name="Pidot S.J."/>
        </authorList>
    </citation>
    <scope>NUCLEOTIDE SEQUENCE [LARGE SCALE GENOMIC DNA]</scope>
    <source>
        <strain evidence="7 8">AUSMDU00012717</strain>
    </source>
</reference>
<dbReference type="InterPro" id="IPR050172">
    <property type="entry name" value="SsuD_RutA_monooxygenase"/>
</dbReference>
<dbReference type="GO" id="GO:0046306">
    <property type="term" value="P:alkanesulfonate catabolic process"/>
    <property type="evidence" value="ECO:0007669"/>
    <property type="project" value="TreeGrafter"/>
</dbReference>
<dbReference type="EMBL" id="CP046172">
    <property type="protein sequence ID" value="QIS11327.1"/>
    <property type="molecule type" value="Genomic_DNA"/>
</dbReference>
<dbReference type="Pfam" id="PF00296">
    <property type="entry name" value="Bac_luciferase"/>
    <property type="match status" value="1"/>
</dbReference>
<dbReference type="GO" id="GO:0008726">
    <property type="term" value="F:alkanesulfonate monooxygenase activity"/>
    <property type="evidence" value="ECO:0007669"/>
    <property type="project" value="TreeGrafter"/>
</dbReference>
<dbReference type="Gene3D" id="3.20.20.30">
    <property type="entry name" value="Luciferase-like domain"/>
    <property type="match status" value="1"/>
</dbReference>
<feature type="region of interest" description="Disordered" evidence="5">
    <location>
        <begin position="19"/>
        <end position="55"/>
    </location>
</feature>
<dbReference type="InterPro" id="IPR036661">
    <property type="entry name" value="Luciferase-like_sf"/>
</dbReference>
<proteinExistence type="predicted"/>
<protein>
    <submittedName>
        <fullName evidence="7">TIGR03621 family F420-dependent LLM class oxidoreductase</fullName>
    </submittedName>
</protein>
<keyword evidence="2" id="KW-0288">FMN</keyword>
<evidence type="ECO:0000313" key="8">
    <source>
        <dbReference type="Proteomes" id="UP000503540"/>
    </source>
</evidence>
<evidence type="ECO:0000256" key="5">
    <source>
        <dbReference type="SAM" id="MobiDB-lite"/>
    </source>
</evidence>
<dbReference type="KEGG" id="nah:F5544_17255"/>
<keyword evidence="8" id="KW-1185">Reference proteome</keyword>
<evidence type="ECO:0000256" key="1">
    <source>
        <dbReference type="ARBA" id="ARBA00022630"/>
    </source>
</evidence>
<dbReference type="InterPro" id="IPR019923">
    <property type="entry name" value="Lucif-like_OxRdtase_MSMEG_2516"/>
</dbReference>
<dbReference type="SUPFAM" id="SSF51679">
    <property type="entry name" value="Bacterial luciferase-like"/>
    <property type="match status" value="1"/>
</dbReference>
<dbReference type="AlphaFoldDB" id="A0A6G9YE24"/>
<name>A0A6G9YE24_9NOCA</name>
<keyword evidence="1" id="KW-0285">Flavoprotein</keyword>
<evidence type="ECO:0000313" key="7">
    <source>
        <dbReference type="EMBL" id="QIS11327.1"/>
    </source>
</evidence>
<sequence length="352" mass="37743">MSMCCSMVSTRCAPARNRFRPAPSPTSSATRRARCTSGCSTTAPNSAEPKQDPLNSAVGGITLSDRPFRFGIGLSADASMSDWQHQARAAEDLGYDVIMVSDHLGMAAPFPALTALAAVTTRPRLGTFVLNTGFYKPALLARDVSSTDLPTGGRLELGLGTGWAQDEFADAELPFPPAGQRIAHVERTITELRRRFATGNPPVLQQPAPPILVACRGDRLLAMAAANADIISLAGVDVTERPVTEEAVERALADRIEFIRAAAGRPIEQLELGLTIMTVHLDGKGMPDLTTQRMFAPGLSDDELLALPGVLHGSPDDIAGTLECYRRKYHLTHFVVPATAMADFAEVIDRLR</sequence>
<evidence type="ECO:0000259" key="6">
    <source>
        <dbReference type="Pfam" id="PF00296"/>
    </source>
</evidence>
<keyword evidence="4" id="KW-0503">Monooxygenase</keyword>
<accession>A0A6G9YE24</accession>